<organism evidence="1">
    <name type="scientific">gut metagenome</name>
    <dbReference type="NCBI Taxonomy" id="749906"/>
    <lineage>
        <taxon>unclassified sequences</taxon>
        <taxon>metagenomes</taxon>
        <taxon>organismal metagenomes</taxon>
    </lineage>
</organism>
<dbReference type="AlphaFoldDB" id="J9GJV1"/>
<sequence length="94" mass="10615">DAVLNFLKGGDIRQSAETILSICENYPKPALDCLMNFISTHDTERAITALAGESCEGKDRYWQSGRRLDNYHYEQGVLMLKLAYAMIFYPTGCT</sequence>
<feature type="non-terminal residue" evidence="1">
    <location>
        <position position="1"/>
    </location>
</feature>
<protein>
    <submittedName>
        <fullName evidence="1">Amylopullulanase</fullName>
    </submittedName>
</protein>
<dbReference type="SUPFAM" id="SSF51445">
    <property type="entry name" value="(Trans)glycosidases"/>
    <property type="match status" value="1"/>
</dbReference>
<reference evidence="1" key="1">
    <citation type="journal article" date="2012" name="PLoS ONE">
        <title>Gene sets for utilization of primary and secondary nutrition supplies in the distal gut of endangered iberian lynx.</title>
        <authorList>
            <person name="Alcaide M."/>
            <person name="Messina E."/>
            <person name="Richter M."/>
            <person name="Bargiela R."/>
            <person name="Peplies J."/>
            <person name="Huws S.A."/>
            <person name="Newbold C.J."/>
            <person name="Golyshin P.N."/>
            <person name="Simon M.A."/>
            <person name="Lopez G."/>
            <person name="Yakimov M.M."/>
            <person name="Ferrer M."/>
        </authorList>
    </citation>
    <scope>NUCLEOTIDE SEQUENCE</scope>
</reference>
<proteinExistence type="predicted"/>
<name>J9GJV1_9ZZZZ</name>
<gene>
    <name evidence="1" type="ORF">EVA_09549</name>
</gene>
<evidence type="ECO:0000313" key="1">
    <source>
        <dbReference type="EMBL" id="EJX02343.1"/>
    </source>
</evidence>
<comment type="caution">
    <text evidence="1">The sequence shown here is derived from an EMBL/GenBank/DDBJ whole genome shotgun (WGS) entry which is preliminary data.</text>
</comment>
<dbReference type="Gene3D" id="3.20.20.80">
    <property type="entry name" value="Glycosidases"/>
    <property type="match status" value="1"/>
</dbReference>
<accession>J9GJV1</accession>
<dbReference type="EMBL" id="AMCI01002581">
    <property type="protein sequence ID" value="EJX02343.1"/>
    <property type="molecule type" value="Genomic_DNA"/>
</dbReference>
<dbReference type="InterPro" id="IPR017853">
    <property type="entry name" value="GH"/>
</dbReference>